<dbReference type="SUPFAM" id="SSF46894">
    <property type="entry name" value="C-terminal effector domain of the bipartite response regulators"/>
    <property type="match status" value="1"/>
</dbReference>
<evidence type="ECO:0000313" key="5">
    <source>
        <dbReference type="Proteomes" id="UP000230842"/>
    </source>
</evidence>
<dbReference type="GO" id="GO:0005524">
    <property type="term" value="F:ATP binding"/>
    <property type="evidence" value="ECO:0007669"/>
    <property type="project" value="UniProtKB-KW"/>
</dbReference>
<dbReference type="SUPFAM" id="SSF52540">
    <property type="entry name" value="P-loop containing nucleoside triphosphate hydrolases"/>
    <property type="match status" value="1"/>
</dbReference>
<sequence length="932" mass="100753">MTDRSTPQPPRTRRATALLGRDRELARLWSLVDQARQGRSGAVVVSGVAGVGKTALLDALADRAGQDVRVVRMIAAESEVCLPYAGLELLCGHLMEAAGDLPEPQRQALETAFGVRDAGMPNPLVMGLAVRNLLANVAAADDDSGGGLVCVVDDAHWLDDVSARALASVARRLGTEGVAIVFAMREVDEPFTDLPQLRVEGLGDDDARALLGTAFPGALDERVRDQLIADSAGNPLALRVLPRSLSPTELAGGFGLARSMPLQSRIEESILARTDLLAEPTRRLLLLAAADPTGDPGLLWRASAALDIGPEHLDAAEEAGALVRAARVSFSHPLVRSAVYRAAQPEERRLVHAALADATYVDRDPDRRAWHRANATVQPDEEVASDLETSAVRARSRGGAAAAAAFLERAAELTPEQGRRVDRLIAAATAKHDAGAPEVALRLLDSLRDEPLAPVQEALTGRVRARAHYALRRDRRAPRMLLHAARRLEPHDPALARDTYIEALSAAVYAGRLGEPGAVTEVAEVILEATEHDSSERAQDLILRGQALLYSRGPEAALPTVRRALKALVDDPPGASALHWMWFGARTAQDVWDTEALRTLTQRQVEIARAGGVVTVLPMALSLLMVLRTFDGDLDAAEAICDDIDAILAITGHAVPQYGRLFIAAYRGHLDEVERRARQLREDAYERGEAYALTAANMAEALAYNGAGRYAEALAAGRGELPYADELGHAMRTLLEIVEAAVRVDERAVAQEALERLERLTQPVVDDSAWAHAVVSLARAQLLDPDEAEACFQAAIDDFDRIRVPMLRGRSQLLYGEMLRRAGRRVDARAQLRAAYAVLSECGLTAFAERAQRELRATGETLRTRGAGAAEELTDQELNVARLAREGCTNREIGARLFISAHTAEWHLRKVYAKLGIRSRNQLQSALSDTAS</sequence>
<dbReference type="PANTHER" id="PTHR16305:SF35">
    <property type="entry name" value="TRANSCRIPTIONAL ACTIVATOR DOMAIN"/>
    <property type="match status" value="1"/>
</dbReference>
<dbReference type="InterPro" id="IPR027417">
    <property type="entry name" value="P-loop_NTPase"/>
</dbReference>
<name>A0A2M9B8H7_9ACTN</name>
<dbReference type="InterPro" id="IPR041664">
    <property type="entry name" value="AAA_16"/>
</dbReference>
<dbReference type="EMBL" id="PGEZ01000002">
    <property type="protein sequence ID" value="PJJ54217.1"/>
    <property type="molecule type" value="Genomic_DNA"/>
</dbReference>
<dbReference type="GO" id="GO:0006355">
    <property type="term" value="P:regulation of DNA-templated transcription"/>
    <property type="evidence" value="ECO:0007669"/>
    <property type="project" value="InterPro"/>
</dbReference>
<evidence type="ECO:0000259" key="3">
    <source>
        <dbReference type="PROSITE" id="PS50043"/>
    </source>
</evidence>
<dbReference type="PANTHER" id="PTHR16305">
    <property type="entry name" value="TESTICULAR SOLUBLE ADENYLYL CYCLASE"/>
    <property type="match status" value="1"/>
</dbReference>
<dbReference type="CDD" id="cd06170">
    <property type="entry name" value="LuxR_C_like"/>
    <property type="match status" value="1"/>
</dbReference>
<dbReference type="PROSITE" id="PS50043">
    <property type="entry name" value="HTH_LUXR_2"/>
    <property type="match status" value="1"/>
</dbReference>
<dbReference type="OrthoDB" id="3178131at2"/>
<keyword evidence="2" id="KW-0067">ATP-binding</keyword>
<organism evidence="4 5">
    <name type="scientific">Mumia flava</name>
    <dbReference type="NCBI Taxonomy" id="1348852"/>
    <lineage>
        <taxon>Bacteria</taxon>
        <taxon>Bacillati</taxon>
        <taxon>Actinomycetota</taxon>
        <taxon>Actinomycetes</taxon>
        <taxon>Propionibacteriales</taxon>
        <taxon>Nocardioidaceae</taxon>
        <taxon>Mumia</taxon>
    </lineage>
</organism>
<dbReference type="RefSeq" id="WP_100415412.1">
    <property type="nucleotide sequence ID" value="NZ_PGEZ01000002.1"/>
</dbReference>
<dbReference type="SMART" id="SM00421">
    <property type="entry name" value="HTH_LUXR"/>
    <property type="match status" value="1"/>
</dbReference>
<dbReference type="Gene3D" id="1.10.10.10">
    <property type="entry name" value="Winged helix-like DNA-binding domain superfamily/Winged helix DNA-binding domain"/>
    <property type="match status" value="1"/>
</dbReference>
<proteinExistence type="predicted"/>
<dbReference type="GO" id="GO:0005737">
    <property type="term" value="C:cytoplasm"/>
    <property type="evidence" value="ECO:0007669"/>
    <property type="project" value="TreeGrafter"/>
</dbReference>
<keyword evidence="1" id="KW-0547">Nucleotide-binding</keyword>
<dbReference type="InterPro" id="IPR036388">
    <property type="entry name" value="WH-like_DNA-bd_sf"/>
</dbReference>
<dbReference type="Proteomes" id="UP000230842">
    <property type="component" value="Unassembled WGS sequence"/>
</dbReference>
<protein>
    <submittedName>
        <fullName evidence="4">Regulatory LuxR family protein</fullName>
    </submittedName>
</protein>
<gene>
    <name evidence="4" type="ORF">CLV56_3725</name>
</gene>
<evidence type="ECO:0000313" key="4">
    <source>
        <dbReference type="EMBL" id="PJJ54217.1"/>
    </source>
</evidence>
<evidence type="ECO:0000256" key="2">
    <source>
        <dbReference type="ARBA" id="ARBA00022840"/>
    </source>
</evidence>
<dbReference type="Gene3D" id="3.40.50.300">
    <property type="entry name" value="P-loop containing nucleotide triphosphate hydrolases"/>
    <property type="match status" value="1"/>
</dbReference>
<dbReference type="InterPro" id="IPR011990">
    <property type="entry name" value="TPR-like_helical_dom_sf"/>
</dbReference>
<dbReference type="GO" id="GO:0003677">
    <property type="term" value="F:DNA binding"/>
    <property type="evidence" value="ECO:0007669"/>
    <property type="project" value="InterPro"/>
</dbReference>
<evidence type="ECO:0000256" key="1">
    <source>
        <dbReference type="ARBA" id="ARBA00022741"/>
    </source>
</evidence>
<feature type="domain" description="HTH luxR-type" evidence="3">
    <location>
        <begin position="866"/>
        <end position="931"/>
    </location>
</feature>
<dbReference type="InterPro" id="IPR000792">
    <property type="entry name" value="Tscrpt_reg_LuxR_C"/>
</dbReference>
<dbReference type="GO" id="GO:0004016">
    <property type="term" value="F:adenylate cyclase activity"/>
    <property type="evidence" value="ECO:0007669"/>
    <property type="project" value="TreeGrafter"/>
</dbReference>
<dbReference type="InterPro" id="IPR016032">
    <property type="entry name" value="Sig_transdc_resp-reg_C-effctor"/>
</dbReference>
<accession>A0A2M9B8H7</accession>
<dbReference type="Pfam" id="PF13191">
    <property type="entry name" value="AAA_16"/>
    <property type="match status" value="1"/>
</dbReference>
<keyword evidence="5" id="KW-1185">Reference proteome</keyword>
<dbReference type="SUPFAM" id="SSF48452">
    <property type="entry name" value="TPR-like"/>
    <property type="match status" value="1"/>
</dbReference>
<comment type="caution">
    <text evidence="4">The sequence shown here is derived from an EMBL/GenBank/DDBJ whole genome shotgun (WGS) entry which is preliminary data.</text>
</comment>
<reference evidence="4 5" key="1">
    <citation type="submission" date="2017-11" db="EMBL/GenBank/DDBJ databases">
        <title>Genomic Encyclopedia of Archaeal and Bacterial Type Strains, Phase II (KMG-II): From Individual Species to Whole Genera.</title>
        <authorList>
            <person name="Goeker M."/>
        </authorList>
    </citation>
    <scope>NUCLEOTIDE SEQUENCE [LARGE SCALE GENOMIC DNA]</scope>
    <source>
        <strain evidence="4 5">DSM 27763</strain>
    </source>
</reference>
<dbReference type="PRINTS" id="PR00038">
    <property type="entry name" value="HTHLUXR"/>
</dbReference>
<dbReference type="AlphaFoldDB" id="A0A2M9B8H7"/>
<dbReference type="Pfam" id="PF00196">
    <property type="entry name" value="GerE"/>
    <property type="match status" value="1"/>
</dbReference>